<evidence type="ECO:0008006" key="3">
    <source>
        <dbReference type="Google" id="ProtNLM"/>
    </source>
</evidence>
<dbReference type="InterPro" id="IPR036928">
    <property type="entry name" value="AS_sf"/>
</dbReference>
<evidence type="ECO:0000313" key="2">
    <source>
        <dbReference type="Proteomes" id="UP001175000"/>
    </source>
</evidence>
<proteinExistence type="predicted"/>
<protein>
    <recommendedName>
        <fullName evidence="3">Amidase domain-containing protein</fullName>
    </recommendedName>
</protein>
<keyword evidence="2" id="KW-1185">Reference proteome</keyword>
<dbReference type="Proteomes" id="UP001175000">
    <property type="component" value="Unassembled WGS sequence"/>
</dbReference>
<dbReference type="AlphaFoldDB" id="A0AA39WDV3"/>
<name>A0AA39WDV3_9PEZI</name>
<comment type="caution">
    <text evidence="1">The sequence shown here is derived from an EMBL/GenBank/DDBJ whole genome shotgun (WGS) entry which is preliminary data.</text>
</comment>
<evidence type="ECO:0000313" key="1">
    <source>
        <dbReference type="EMBL" id="KAK0613585.1"/>
    </source>
</evidence>
<dbReference type="EMBL" id="JAULSU010000006">
    <property type="protein sequence ID" value="KAK0613585.1"/>
    <property type="molecule type" value="Genomic_DNA"/>
</dbReference>
<gene>
    <name evidence="1" type="ORF">B0T14DRAFT_569614</name>
</gene>
<reference evidence="1" key="1">
    <citation type="submission" date="2023-06" db="EMBL/GenBank/DDBJ databases">
        <title>Genome-scale phylogeny and comparative genomics of the fungal order Sordariales.</title>
        <authorList>
            <consortium name="Lawrence Berkeley National Laboratory"/>
            <person name="Hensen N."/>
            <person name="Bonometti L."/>
            <person name="Westerberg I."/>
            <person name="Brannstrom I.O."/>
            <person name="Guillou S."/>
            <person name="Cros-Aarteil S."/>
            <person name="Calhoun S."/>
            <person name="Haridas S."/>
            <person name="Kuo A."/>
            <person name="Mondo S."/>
            <person name="Pangilinan J."/>
            <person name="Riley R."/>
            <person name="Labutti K."/>
            <person name="Andreopoulos B."/>
            <person name="Lipzen A."/>
            <person name="Chen C."/>
            <person name="Yanf M."/>
            <person name="Daum C."/>
            <person name="Ng V."/>
            <person name="Clum A."/>
            <person name="Steindorff A."/>
            <person name="Ohm R."/>
            <person name="Martin F."/>
            <person name="Silar P."/>
            <person name="Natvig D."/>
            <person name="Lalanne C."/>
            <person name="Gautier V."/>
            <person name="Ament-Velasquez S.L."/>
            <person name="Kruys A."/>
            <person name="Hutchinson M.I."/>
            <person name="Powell A.J."/>
            <person name="Barry K."/>
            <person name="Miller A.N."/>
            <person name="Grigoriev I.V."/>
            <person name="Debuchy R."/>
            <person name="Gladieux P."/>
            <person name="Thoren M.H."/>
            <person name="Johannesson H."/>
        </authorList>
    </citation>
    <scope>NUCLEOTIDE SEQUENCE</scope>
    <source>
        <strain evidence="1">CBS 606.72</strain>
    </source>
</reference>
<dbReference type="Gene3D" id="3.90.1300.10">
    <property type="entry name" value="Amidase signature (AS) domain"/>
    <property type="match status" value="1"/>
</dbReference>
<organism evidence="1 2">
    <name type="scientific">Immersiella caudata</name>
    <dbReference type="NCBI Taxonomy" id="314043"/>
    <lineage>
        <taxon>Eukaryota</taxon>
        <taxon>Fungi</taxon>
        <taxon>Dikarya</taxon>
        <taxon>Ascomycota</taxon>
        <taxon>Pezizomycotina</taxon>
        <taxon>Sordariomycetes</taxon>
        <taxon>Sordariomycetidae</taxon>
        <taxon>Sordariales</taxon>
        <taxon>Lasiosphaeriaceae</taxon>
        <taxon>Immersiella</taxon>
    </lineage>
</organism>
<accession>A0AA39WDV3</accession>
<sequence length="140" mass="15539">MAYLKLCETLKAETLGELIQFNKDRTDKELPAGTSNQDMLKTCHNTNVSQEEYERYIAHAEKYGRDLGVNKIMDDYNLNIILGPIECHMVCFAATAGELLVGAPLAAMPLGDLNFNGRPHGLCAMADRTTMPSYSVPERI</sequence>